<evidence type="ECO:0000313" key="4">
    <source>
        <dbReference type="Proteomes" id="UP000282818"/>
    </source>
</evidence>
<comment type="similarity">
    <text evidence="1 2">Belongs to the HupG/HyaE family.</text>
</comment>
<organism evidence="3 4">
    <name type="scientific">Neptunomonas marina</name>
    <dbReference type="NCBI Taxonomy" id="1815562"/>
    <lineage>
        <taxon>Bacteria</taxon>
        <taxon>Pseudomonadati</taxon>
        <taxon>Pseudomonadota</taxon>
        <taxon>Gammaproteobacteria</taxon>
        <taxon>Oceanospirillales</taxon>
        <taxon>Oceanospirillaceae</taxon>
        <taxon>Neptunomonas</taxon>
    </lineage>
</organism>
<comment type="caution">
    <text evidence="3">The sequence shown here is derived from an EMBL/GenBank/DDBJ whole genome shotgun (WGS) entry which is preliminary data.</text>
</comment>
<dbReference type="PIRSF" id="PIRSF038934">
    <property type="entry name" value="HyaE_HupG"/>
    <property type="match status" value="1"/>
</dbReference>
<evidence type="ECO:0000313" key="3">
    <source>
        <dbReference type="EMBL" id="RVU32936.1"/>
    </source>
</evidence>
<proteinExistence type="inferred from homology"/>
<keyword evidence="4" id="KW-1185">Reference proteome</keyword>
<dbReference type="AlphaFoldDB" id="A0A437QEK0"/>
<sequence>MTQHTEPKRFPLIERLTDELGYAKLTADNFKAFVTSNEYSVLFFTESPQRFPESNDVAVILPELIKAFPQLTPAVIDASAEKALQGRYNFHVWPALVLLKDGRYLGAITKVQDWAVYHAEINRILALEPSRDPGLGIPVMSQAPTSGCS</sequence>
<evidence type="ECO:0000256" key="1">
    <source>
        <dbReference type="ARBA" id="ARBA00009004"/>
    </source>
</evidence>
<name>A0A437QEK0_9GAMM</name>
<accession>A0A437QEK0</accession>
<evidence type="ECO:0000256" key="2">
    <source>
        <dbReference type="PIRNR" id="PIRNR038934"/>
    </source>
</evidence>
<gene>
    <name evidence="3" type="ORF">EOE65_04595</name>
</gene>
<dbReference type="EMBL" id="SACQ01000001">
    <property type="protein sequence ID" value="RVU32936.1"/>
    <property type="molecule type" value="Genomic_DNA"/>
</dbReference>
<dbReference type="Proteomes" id="UP000282818">
    <property type="component" value="Unassembled WGS sequence"/>
</dbReference>
<dbReference type="InterPro" id="IPR010893">
    <property type="entry name" value="NiFe-hyd_mat_HyaE"/>
</dbReference>
<dbReference type="SUPFAM" id="SSF52833">
    <property type="entry name" value="Thioredoxin-like"/>
    <property type="match status" value="1"/>
</dbReference>
<reference evidence="3 4" key="1">
    <citation type="submission" date="2019-01" db="EMBL/GenBank/DDBJ databases">
        <authorList>
            <person name="Chen W.-M."/>
        </authorList>
    </citation>
    <scope>NUCLEOTIDE SEQUENCE [LARGE SCALE GENOMIC DNA]</scope>
    <source>
        <strain evidence="3 4">HPM-16</strain>
    </source>
</reference>
<protein>
    <recommendedName>
        <fullName evidence="2">Hydrogenase expression/formation protein</fullName>
    </recommendedName>
</protein>
<dbReference type="Gene3D" id="3.40.30.10">
    <property type="entry name" value="Glutaredoxin"/>
    <property type="match status" value="1"/>
</dbReference>
<dbReference type="RefSeq" id="WP_127693103.1">
    <property type="nucleotide sequence ID" value="NZ_SACQ01000001.1"/>
</dbReference>
<dbReference type="Pfam" id="PF07449">
    <property type="entry name" value="HyaE"/>
    <property type="match status" value="1"/>
</dbReference>
<dbReference type="InterPro" id="IPR036249">
    <property type="entry name" value="Thioredoxin-like_sf"/>
</dbReference>
<dbReference type="CDD" id="cd02965">
    <property type="entry name" value="HyaE"/>
    <property type="match status" value="1"/>
</dbReference>